<dbReference type="AlphaFoldDB" id="A0A0K2UTM0"/>
<accession>A0A0K2UTM0</accession>
<feature type="non-terminal residue" evidence="1">
    <location>
        <position position="1"/>
    </location>
</feature>
<protein>
    <submittedName>
        <fullName evidence="1">Uncharacterized protein</fullName>
    </submittedName>
</protein>
<proteinExistence type="predicted"/>
<evidence type="ECO:0000313" key="1">
    <source>
        <dbReference type="EMBL" id="CDW41375.1"/>
    </source>
</evidence>
<reference evidence="1" key="1">
    <citation type="submission" date="2014-05" db="EMBL/GenBank/DDBJ databases">
        <authorList>
            <person name="Chronopoulou M."/>
        </authorList>
    </citation>
    <scope>NUCLEOTIDE SEQUENCE</scope>
    <source>
        <tissue evidence="1">Whole organism</tissue>
    </source>
</reference>
<sequence length="68" mass="8015">DEDNKWRVILDRGLKAHLYRQTICFSSGKYFPNWASIFINPDRRRCYFRTEGDVILGILFSSLSTITI</sequence>
<organism evidence="1">
    <name type="scientific">Lepeophtheirus salmonis</name>
    <name type="common">Salmon louse</name>
    <name type="synonym">Caligus salmonis</name>
    <dbReference type="NCBI Taxonomy" id="72036"/>
    <lineage>
        <taxon>Eukaryota</taxon>
        <taxon>Metazoa</taxon>
        <taxon>Ecdysozoa</taxon>
        <taxon>Arthropoda</taxon>
        <taxon>Crustacea</taxon>
        <taxon>Multicrustacea</taxon>
        <taxon>Hexanauplia</taxon>
        <taxon>Copepoda</taxon>
        <taxon>Siphonostomatoida</taxon>
        <taxon>Caligidae</taxon>
        <taxon>Lepeophtheirus</taxon>
    </lineage>
</organism>
<name>A0A0K2UTM0_LEPSM</name>
<dbReference type="EMBL" id="HACA01024014">
    <property type="protein sequence ID" value="CDW41375.1"/>
    <property type="molecule type" value="Transcribed_RNA"/>
</dbReference>